<dbReference type="PANTHER" id="PTHR33529:SF7">
    <property type="entry name" value="LIPOPOLYSACCHARIDE EXPORT SYSTEM PERMEASE PROTEIN LPTF"/>
    <property type="match status" value="1"/>
</dbReference>
<evidence type="ECO:0000256" key="2">
    <source>
        <dbReference type="ARBA" id="ARBA00004429"/>
    </source>
</evidence>
<proteinExistence type="inferred from homology"/>
<evidence type="ECO:0000256" key="4">
    <source>
        <dbReference type="ARBA" id="ARBA00014213"/>
    </source>
</evidence>
<dbReference type="GO" id="GO:0055085">
    <property type="term" value="P:transmembrane transport"/>
    <property type="evidence" value="ECO:0007669"/>
    <property type="project" value="InterPro"/>
</dbReference>
<evidence type="ECO:0000256" key="5">
    <source>
        <dbReference type="ARBA" id="ARBA00022448"/>
    </source>
</evidence>
<dbReference type="RefSeq" id="WP_053819999.1">
    <property type="nucleotide sequence ID" value="NZ_CP006911.1"/>
</dbReference>
<keyword evidence="14" id="KW-1185">Reference proteome</keyword>
<dbReference type="AlphaFoldDB" id="A0A0M3T1X9"/>
<comment type="function">
    <text evidence="1">Part of the ABC transporter complex LptBFG involved in the translocation of lipopolysaccharide (LPS) from the inner membrane to the outer membrane.</text>
</comment>
<dbReference type="GO" id="GO:0043190">
    <property type="term" value="C:ATP-binding cassette (ABC) transporter complex"/>
    <property type="evidence" value="ECO:0007669"/>
    <property type="project" value="InterPro"/>
</dbReference>
<dbReference type="PANTHER" id="PTHR33529">
    <property type="entry name" value="SLR0882 PROTEIN-RELATED"/>
    <property type="match status" value="1"/>
</dbReference>
<feature type="transmembrane region" description="Helical" evidence="12">
    <location>
        <begin position="316"/>
        <end position="333"/>
    </location>
</feature>
<feature type="transmembrane region" description="Helical" evidence="12">
    <location>
        <begin position="287"/>
        <end position="304"/>
    </location>
</feature>
<evidence type="ECO:0000313" key="14">
    <source>
        <dbReference type="Proteomes" id="UP000068905"/>
    </source>
</evidence>
<comment type="subunit">
    <text evidence="11">Component of the lipopolysaccharide transport and assembly complex. The LptBFG transporter is composed of two ATP-binding proteins (LptB) and two transmembrane proteins (LptF and LptG).</text>
</comment>
<reference evidence="13 14" key="1">
    <citation type="journal article" date="2015" name="Genome Announc.">
        <title>Genome Sequence of 'Candidatus Thioglobus singularis' Strain PS1, a Mixotroph from the SUP05 Clade of Marine Gammaproteobacteria.</title>
        <authorList>
            <person name="Marshall K.T."/>
            <person name="Morris R.M."/>
        </authorList>
    </citation>
    <scope>NUCLEOTIDE SEQUENCE [LARGE SCALE GENOMIC DNA]</scope>
    <source>
        <strain evidence="13 14">PS1</strain>
    </source>
</reference>
<feature type="transmembrane region" description="Helical" evidence="12">
    <location>
        <begin position="21"/>
        <end position="42"/>
    </location>
</feature>
<name>A0A0M3T1X9_9GAMM</name>
<feature type="transmembrane region" description="Helical" evidence="12">
    <location>
        <begin position="70"/>
        <end position="87"/>
    </location>
</feature>
<evidence type="ECO:0000256" key="6">
    <source>
        <dbReference type="ARBA" id="ARBA00022475"/>
    </source>
</evidence>
<feature type="transmembrane region" description="Helical" evidence="12">
    <location>
        <begin position="108"/>
        <end position="131"/>
    </location>
</feature>
<comment type="subcellular location">
    <subcellularLocation>
        <location evidence="2">Cell inner membrane</location>
        <topology evidence="2">Multi-pass membrane protein</topology>
    </subcellularLocation>
</comment>
<keyword evidence="7" id="KW-0997">Cell inner membrane</keyword>
<evidence type="ECO:0000256" key="3">
    <source>
        <dbReference type="ARBA" id="ARBA00007725"/>
    </source>
</evidence>
<dbReference type="NCBIfam" id="TIGR04407">
    <property type="entry name" value="LptF_YjgP"/>
    <property type="match status" value="1"/>
</dbReference>
<keyword evidence="9 12" id="KW-1133">Transmembrane helix</keyword>
<accession>A0A0M3T1X9</accession>
<evidence type="ECO:0000256" key="7">
    <source>
        <dbReference type="ARBA" id="ARBA00022519"/>
    </source>
</evidence>
<protein>
    <recommendedName>
        <fullName evidence="4">Lipopolysaccharide export system permease protein LptF</fullName>
    </recommendedName>
</protein>
<keyword evidence="8 12" id="KW-0812">Transmembrane</keyword>
<comment type="similarity">
    <text evidence="3">Belongs to the LptF/LptG family.</text>
</comment>
<dbReference type="GO" id="GO:0015920">
    <property type="term" value="P:lipopolysaccharide transport"/>
    <property type="evidence" value="ECO:0007669"/>
    <property type="project" value="TreeGrafter"/>
</dbReference>
<dbReference type="InterPro" id="IPR030922">
    <property type="entry name" value="LptF"/>
</dbReference>
<evidence type="ECO:0000256" key="8">
    <source>
        <dbReference type="ARBA" id="ARBA00022692"/>
    </source>
</evidence>
<evidence type="ECO:0000256" key="11">
    <source>
        <dbReference type="ARBA" id="ARBA00026081"/>
    </source>
</evidence>
<evidence type="ECO:0000313" key="13">
    <source>
        <dbReference type="EMBL" id="ALE01785.1"/>
    </source>
</evidence>
<dbReference type="STRING" id="1125411.W908_03850"/>
<dbReference type="EMBL" id="CP006911">
    <property type="protein sequence ID" value="ALE01785.1"/>
    <property type="molecule type" value="Genomic_DNA"/>
</dbReference>
<keyword evidence="6" id="KW-1003">Cell membrane</keyword>
<evidence type="ECO:0000256" key="1">
    <source>
        <dbReference type="ARBA" id="ARBA00002265"/>
    </source>
</evidence>
<evidence type="ECO:0000256" key="10">
    <source>
        <dbReference type="ARBA" id="ARBA00023136"/>
    </source>
</evidence>
<sequence length="388" mass="44033">MLYKIFNIPNTIISRYLLKNLIIFLLSIFFIVGLIVFGNQFVLTVQESVEHGIPFQELMPIVGFNMLRDIPVIFSLSLFLAIIISISQMYKSSEAVVMNSFGMGDKAFIYYIQPIVIFSFIVVFFLTIYAVPWAKQQKSYAEDETVNASEFSFITEGKFENFKNGEIIFYASESSGIDNAGEQNMEEVFIYVSSKESPVIVLASEATKYTDSKNQSIYLRLKDGVRYEGLPGNLNVNILDFDQYDLEIVSGEVQKSLSNFSEVEEKTSINLLTDDSLLANAEMQWRFSQPISILILSIIGVLLGKASPRNGKGINLLIGVLIFMIYNNGLLVAKTSIENGELNPMVGLWSVHLLFILFFLFLYHLREGKLLYFIDKILILFKPEKKNV</sequence>
<feature type="transmembrane region" description="Helical" evidence="12">
    <location>
        <begin position="345"/>
        <end position="363"/>
    </location>
</feature>
<dbReference type="Pfam" id="PF03739">
    <property type="entry name" value="LptF_LptG"/>
    <property type="match status" value="1"/>
</dbReference>
<evidence type="ECO:0000256" key="12">
    <source>
        <dbReference type="SAM" id="Phobius"/>
    </source>
</evidence>
<gene>
    <name evidence="13" type="ORF">W908_03850</name>
</gene>
<keyword evidence="10 12" id="KW-0472">Membrane</keyword>
<dbReference type="InterPro" id="IPR005495">
    <property type="entry name" value="LptG/LptF_permease"/>
</dbReference>
<evidence type="ECO:0000256" key="9">
    <source>
        <dbReference type="ARBA" id="ARBA00022989"/>
    </source>
</evidence>
<keyword evidence="5" id="KW-0813">Transport</keyword>
<dbReference type="KEGG" id="tsn:W908_03850"/>
<dbReference type="Proteomes" id="UP000068905">
    <property type="component" value="Chromosome"/>
</dbReference>
<organism evidence="13 14">
    <name type="scientific">Candidatus Pseudothioglobus singularis PS1</name>
    <dbReference type="NCBI Taxonomy" id="1125411"/>
    <lineage>
        <taxon>Bacteria</taxon>
        <taxon>Pseudomonadati</taxon>
        <taxon>Pseudomonadota</taxon>
        <taxon>Gammaproteobacteria</taxon>
        <taxon>Candidatus Pseudothioglobaceae</taxon>
        <taxon>Candidatus Pseudothioglobus</taxon>
    </lineage>
</organism>
<dbReference type="OrthoDB" id="9778062at2"/>